<name>A0A6J6X9H9_9ZZZZ</name>
<accession>A0A6J6X9H9</accession>
<protein>
    <submittedName>
        <fullName evidence="1">Unannotated protein</fullName>
    </submittedName>
</protein>
<dbReference type="AlphaFoldDB" id="A0A6J6X9H9"/>
<dbReference type="EMBL" id="CAFAAB010000175">
    <property type="protein sequence ID" value="CAB4791916.1"/>
    <property type="molecule type" value="Genomic_DNA"/>
</dbReference>
<gene>
    <name evidence="1" type="ORF">UFOPK2958_01279</name>
</gene>
<evidence type="ECO:0000313" key="1">
    <source>
        <dbReference type="EMBL" id="CAB4791916.1"/>
    </source>
</evidence>
<proteinExistence type="predicted"/>
<reference evidence="1" key="1">
    <citation type="submission" date="2020-05" db="EMBL/GenBank/DDBJ databases">
        <authorList>
            <person name="Chiriac C."/>
            <person name="Salcher M."/>
            <person name="Ghai R."/>
            <person name="Kavagutti S V."/>
        </authorList>
    </citation>
    <scope>NUCLEOTIDE SEQUENCE</scope>
</reference>
<organism evidence="1">
    <name type="scientific">freshwater metagenome</name>
    <dbReference type="NCBI Taxonomy" id="449393"/>
    <lineage>
        <taxon>unclassified sequences</taxon>
        <taxon>metagenomes</taxon>
        <taxon>ecological metagenomes</taxon>
    </lineage>
</organism>
<sequence length="50" mass="5427">MSKLGRTTALKSSSGYSRTWLMTPMGARPGFVSRGTLVALRRVFSMSTMG</sequence>